<accession>A0A1Q3C9Q6</accession>
<organism evidence="2 3">
    <name type="scientific">Cephalotus follicularis</name>
    <name type="common">Albany pitcher plant</name>
    <dbReference type="NCBI Taxonomy" id="3775"/>
    <lineage>
        <taxon>Eukaryota</taxon>
        <taxon>Viridiplantae</taxon>
        <taxon>Streptophyta</taxon>
        <taxon>Embryophyta</taxon>
        <taxon>Tracheophyta</taxon>
        <taxon>Spermatophyta</taxon>
        <taxon>Magnoliopsida</taxon>
        <taxon>eudicotyledons</taxon>
        <taxon>Gunneridae</taxon>
        <taxon>Pentapetalae</taxon>
        <taxon>rosids</taxon>
        <taxon>fabids</taxon>
        <taxon>Oxalidales</taxon>
        <taxon>Cephalotaceae</taxon>
        <taxon>Cephalotus</taxon>
    </lineage>
</organism>
<dbReference type="AlphaFoldDB" id="A0A1Q3C9Q6"/>
<feature type="compositionally biased region" description="Basic and acidic residues" evidence="1">
    <location>
        <begin position="86"/>
        <end position="114"/>
    </location>
</feature>
<feature type="compositionally biased region" description="Polar residues" evidence="1">
    <location>
        <begin position="116"/>
        <end position="127"/>
    </location>
</feature>
<comment type="caution">
    <text evidence="2">The sequence shown here is derived from an EMBL/GenBank/DDBJ whole genome shotgun (WGS) entry which is preliminary data.</text>
</comment>
<name>A0A1Q3C9Q6_CEPFO</name>
<reference evidence="3" key="1">
    <citation type="submission" date="2016-04" db="EMBL/GenBank/DDBJ databases">
        <title>Cephalotus genome sequencing.</title>
        <authorList>
            <person name="Fukushima K."/>
            <person name="Hasebe M."/>
            <person name="Fang X."/>
        </authorList>
    </citation>
    <scope>NUCLEOTIDE SEQUENCE [LARGE SCALE GENOMIC DNA]</scope>
    <source>
        <strain evidence="3">cv. St1</strain>
    </source>
</reference>
<sequence length="127" mass="14497">MTYLDRGMLIDLYGRKYPCPKSNAKTIPTAFLFSRYHRLFSLQPTNCSLAIQPSSPRTTARVERRISPTTRSRASEFNINPTQRGTIERENGKIQKPHEHEHIRVASRSQEVHGQEASNQAKCKTDG</sequence>
<evidence type="ECO:0000313" key="3">
    <source>
        <dbReference type="Proteomes" id="UP000187406"/>
    </source>
</evidence>
<evidence type="ECO:0000256" key="1">
    <source>
        <dbReference type="SAM" id="MobiDB-lite"/>
    </source>
</evidence>
<dbReference type="Proteomes" id="UP000187406">
    <property type="component" value="Unassembled WGS sequence"/>
</dbReference>
<keyword evidence="3" id="KW-1185">Reference proteome</keyword>
<feature type="region of interest" description="Disordered" evidence="1">
    <location>
        <begin position="51"/>
        <end position="127"/>
    </location>
</feature>
<dbReference type="InParanoid" id="A0A1Q3C9Q6"/>
<evidence type="ECO:0000313" key="2">
    <source>
        <dbReference type="EMBL" id="GAV76813.1"/>
    </source>
</evidence>
<protein>
    <submittedName>
        <fullName evidence="2">Uncharacterized protein</fullName>
    </submittedName>
</protein>
<feature type="compositionally biased region" description="Polar residues" evidence="1">
    <location>
        <begin position="67"/>
        <end position="85"/>
    </location>
</feature>
<gene>
    <name evidence="2" type="ORF">CFOL_v3_20286</name>
</gene>
<dbReference type="EMBL" id="BDDD01001531">
    <property type="protein sequence ID" value="GAV76813.1"/>
    <property type="molecule type" value="Genomic_DNA"/>
</dbReference>
<proteinExistence type="predicted"/>